<name>A0AAU8DN67_9ACTN</name>
<dbReference type="PROSITE" id="PS52050">
    <property type="entry name" value="WYL"/>
    <property type="match status" value="1"/>
</dbReference>
<dbReference type="InterPro" id="IPR026881">
    <property type="entry name" value="WYL_dom"/>
</dbReference>
<dbReference type="SUPFAM" id="SSF46785">
    <property type="entry name" value="Winged helix' DNA-binding domain"/>
    <property type="match status" value="1"/>
</dbReference>
<dbReference type="InterPro" id="IPR051534">
    <property type="entry name" value="CBASS_pafABC_assoc_protein"/>
</dbReference>
<dbReference type="Pfam" id="PF13280">
    <property type="entry name" value="WYL"/>
    <property type="match status" value="1"/>
</dbReference>
<dbReference type="PANTHER" id="PTHR34580:SF3">
    <property type="entry name" value="PROTEIN PAFB"/>
    <property type="match status" value="1"/>
</dbReference>
<sequence>MGADVAGPVARALLALETIQGAPGITADALARRLGVSDRAARRYVQTLREADIPIESTPGRYGGYRLGRSFRLPPLMLTTAEALGLLMAVLPGSDDADAVAGSGDGTVRGDAVARTARQRAVAKILRVLPAPVAASAELLRTVHRTRRSSAPQPDPELLAVLVRAVDDARLVGFRYRLSSQESRRMTVAPWAVVLRRELWYLLCWSHTSDARRLLRIDRMDEVGLEHETFSAPTDLRVLEVVEQHLSEGWRHQAVIEFTASVAEVQHWVPRSMGSLEPLPGNSCRLAGTTQDLRWYLSVLVEIPLEFRIVGGAELLGAAEDAARRLLAPVDR</sequence>
<dbReference type="InterPro" id="IPR013196">
    <property type="entry name" value="HTH_11"/>
</dbReference>
<accession>A0AAU8DN67</accession>
<dbReference type="EMBL" id="CP159218">
    <property type="protein sequence ID" value="XCG62806.1"/>
    <property type="molecule type" value="Genomic_DNA"/>
</dbReference>
<dbReference type="PANTHER" id="PTHR34580">
    <property type="match status" value="1"/>
</dbReference>
<proteinExistence type="predicted"/>
<dbReference type="AlphaFoldDB" id="A0AAU8DN67"/>
<organism evidence="3">
    <name type="scientific">Nakamurella sp. A5-74</name>
    <dbReference type="NCBI Taxonomy" id="3158264"/>
    <lineage>
        <taxon>Bacteria</taxon>
        <taxon>Bacillati</taxon>
        <taxon>Actinomycetota</taxon>
        <taxon>Actinomycetes</taxon>
        <taxon>Nakamurellales</taxon>
        <taxon>Nakamurellaceae</taxon>
        <taxon>Nakamurella</taxon>
    </lineage>
</organism>
<evidence type="ECO:0000259" key="1">
    <source>
        <dbReference type="Pfam" id="PF08279"/>
    </source>
</evidence>
<protein>
    <submittedName>
        <fullName evidence="3">WYL domain-containing protein</fullName>
    </submittedName>
</protein>
<gene>
    <name evidence="3" type="ORF">ABLG96_16505</name>
</gene>
<dbReference type="RefSeq" id="WP_353648421.1">
    <property type="nucleotide sequence ID" value="NZ_CP159218.1"/>
</dbReference>
<feature type="domain" description="WYL" evidence="2">
    <location>
        <begin position="157"/>
        <end position="223"/>
    </location>
</feature>
<feature type="domain" description="Helix-turn-helix type 11" evidence="1">
    <location>
        <begin position="16"/>
        <end position="66"/>
    </location>
</feature>
<dbReference type="InterPro" id="IPR036388">
    <property type="entry name" value="WH-like_DNA-bd_sf"/>
</dbReference>
<reference evidence="3" key="1">
    <citation type="submission" date="2024-05" db="EMBL/GenBank/DDBJ databases">
        <authorList>
            <person name="Cai S.Y."/>
            <person name="Jin L.M."/>
            <person name="Li H.R."/>
        </authorList>
    </citation>
    <scope>NUCLEOTIDE SEQUENCE</scope>
    <source>
        <strain evidence="3">A5-74</strain>
    </source>
</reference>
<evidence type="ECO:0000313" key="3">
    <source>
        <dbReference type="EMBL" id="XCG62806.1"/>
    </source>
</evidence>
<dbReference type="Pfam" id="PF08279">
    <property type="entry name" value="HTH_11"/>
    <property type="match status" value="1"/>
</dbReference>
<dbReference type="InterPro" id="IPR036390">
    <property type="entry name" value="WH_DNA-bd_sf"/>
</dbReference>
<dbReference type="Gene3D" id="1.10.10.10">
    <property type="entry name" value="Winged helix-like DNA-binding domain superfamily/Winged helix DNA-binding domain"/>
    <property type="match status" value="1"/>
</dbReference>
<evidence type="ECO:0000259" key="2">
    <source>
        <dbReference type="Pfam" id="PF13280"/>
    </source>
</evidence>